<dbReference type="InterPro" id="IPR017871">
    <property type="entry name" value="ABC_transporter-like_CS"/>
</dbReference>
<dbReference type="Pfam" id="PF02361">
    <property type="entry name" value="CbiQ"/>
    <property type="match status" value="1"/>
</dbReference>
<dbReference type="HOGENOM" id="CLU_000604_38_1_12"/>
<dbReference type="InterPro" id="IPR015856">
    <property type="entry name" value="ABC_transpr_CbiO/EcfA_su"/>
</dbReference>
<dbReference type="Proteomes" id="UP000014541">
    <property type="component" value="Unassembled WGS sequence"/>
</dbReference>
<dbReference type="SMART" id="SM00382">
    <property type="entry name" value="AAA"/>
    <property type="match status" value="2"/>
</dbReference>
<dbReference type="RefSeq" id="WP_016524602.1">
    <property type="nucleotide sequence ID" value="NZ_KE332518.1"/>
</dbReference>
<dbReference type="GO" id="GO:0042626">
    <property type="term" value="F:ATPase-coupled transmembrane transporter activity"/>
    <property type="evidence" value="ECO:0007669"/>
    <property type="project" value="TreeGrafter"/>
</dbReference>
<dbReference type="PROSITE" id="PS00211">
    <property type="entry name" value="ABC_TRANSPORTER_1"/>
    <property type="match status" value="2"/>
</dbReference>
<dbReference type="STRING" id="1125699.HMPREF9194_00301"/>
<protein>
    <recommendedName>
        <fullName evidence="10">ABC transporter domain-containing protein</fullName>
    </recommendedName>
</protein>
<keyword evidence="6" id="KW-0067">ATP-binding</keyword>
<gene>
    <name evidence="11" type="ORF">HMPREF9194_00301</name>
</gene>
<dbReference type="CDD" id="cd03225">
    <property type="entry name" value="ABC_cobalt_CbiO_domain1"/>
    <property type="match status" value="2"/>
</dbReference>
<dbReference type="InterPro" id="IPR003593">
    <property type="entry name" value="AAA+_ATPase"/>
</dbReference>
<name>S3K463_TREMA</name>
<dbReference type="InterPro" id="IPR003339">
    <property type="entry name" value="ABC/ECF_trnsptr_transmembrane"/>
</dbReference>
<comment type="subcellular location">
    <subcellularLocation>
        <location evidence="1">Membrane</location>
        <topology evidence="1">Multi-pass membrane protein</topology>
    </subcellularLocation>
</comment>
<evidence type="ECO:0000256" key="3">
    <source>
        <dbReference type="ARBA" id="ARBA00022448"/>
    </source>
</evidence>
<evidence type="ECO:0000256" key="2">
    <source>
        <dbReference type="ARBA" id="ARBA00005417"/>
    </source>
</evidence>
<dbReference type="InterPro" id="IPR050095">
    <property type="entry name" value="ECF_ABC_transporter_ATP-bd"/>
</dbReference>
<evidence type="ECO:0000313" key="12">
    <source>
        <dbReference type="Proteomes" id="UP000014541"/>
    </source>
</evidence>
<evidence type="ECO:0000256" key="5">
    <source>
        <dbReference type="ARBA" id="ARBA00022741"/>
    </source>
</evidence>
<dbReference type="PANTHER" id="PTHR43553">
    <property type="entry name" value="HEAVY METAL TRANSPORTER"/>
    <property type="match status" value="1"/>
</dbReference>
<dbReference type="CDD" id="cd16914">
    <property type="entry name" value="EcfT"/>
    <property type="match status" value="1"/>
</dbReference>
<accession>S3K463</accession>
<proteinExistence type="inferred from homology"/>
<comment type="similarity">
    <text evidence="2">Belongs to the ABC transporter superfamily.</text>
</comment>
<dbReference type="PROSITE" id="PS50893">
    <property type="entry name" value="ABC_TRANSPORTER_2"/>
    <property type="match status" value="2"/>
</dbReference>
<reference evidence="11 12" key="1">
    <citation type="submission" date="2013-04" db="EMBL/GenBank/DDBJ databases">
        <title>The Genome Sequence of Treponema maltophilum ATCC 51939.</title>
        <authorList>
            <consortium name="The Broad Institute Genomics Platform"/>
            <person name="Earl A."/>
            <person name="Ward D."/>
            <person name="Feldgarden M."/>
            <person name="Gevers D."/>
            <person name="Leonetti C."/>
            <person name="Blanton J.M."/>
            <person name="Dewhirst F.E."/>
            <person name="Izard J."/>
            <person name="Walker B."/>
            <person name="Young S."/>
            <person name="Zeng Q."/>
            <person name="Gargeya S."/>
            <person name="Fitzgerald M."/>
            <person name="Haas B."/>
            <person name="Abouelleil A."/>
            <person name="Allen A.W."/>
            <person name="Alvarado L."/>
            <person name="Arachchi H.M."/>
            <person name="Berlin A.M."/>
            <person name="Chapman S.B."/>
            <person name="Gainer-Dewar J."/>
            <person name="Goldberg J."/>
            <person name="Griggs A."/>
            <person name="Gujja S."/>
            <person name="Hansen M."/>
            <person name="Howarth C."/>
            <person name="Imamovic A."/>
            <person name="Ireland A."/>
            <person name="Larimer J."/>
            <person name="McCowan C."/>
            <person name="Murphy C."/>
            <person name="Pearson M."/>
            <person name="Poon T.W."/>
            <person name="Priest M."/>
            <person name="Roberts A."/>
            <person name="Saif S."/>
            <person name="Shea T."/>
            <person name="Sisk P."/>
            <person name="Sykes S."/>
            <person name="Wortman J."/>
            <person name="Nusbaum C."/>
            <person name="Birren B."/>
        </authorList>
    </citation>
    <scope>NUCLEOTIDE SEQUENCE [LARGE SCALE GENOMIC DNA]</scope>
    <source>
        <strain evidence="11 12">ATCC 51939</strain>
    </source>
</reference>
<keyword evidence="4 9" id="KW-0812">Transmembrane</keyword>
<dbReference type="Gene3D" id="3.40.50.300">
    <property type="entry name" value="P-loop containing nucleotide triphosphate hydrolases"/>
    <property type="match status" value="2"/>
</dbReference>
<evidence type="ECO:0000256" key="8">
    <source>
        <dbReference type="ARBA" id="ARBA00023136"/>
    </source>
</evidence>
<comment type="caution">
    <text evidence="11">The sequence shown here is derived from an EMBL/GenBank/DDBJ whole genome shotgun (WGS) entry which is preliminary data.</text>
</comment>
<dbReference type="GO" id="GO:0016887">
    <property type="term" value="F:ATP hydrolysis activity"/>
    <property type="evidence" value="ECO:0007669"/>
    <property type="project" value="InterPro"/>
</dbReference>
<keyword evidence="3" id="KW-0813">Transport</keyword>
<evidence type="ECO:0000256" key="1">
    <source>
        <dbReference type="ARBA" id="ARBA00004141"/>
    </source>
</evidence>
<dbReference type="SUPFAM" id="SSF52540">
    <property type="entry name" value="P-loop containing nucleoside triphosphate hydrolases"/>
    <property type="match status" value="2"/>
</dbReference>
<dbReference type="InterPro" id="IPR027417">
    <property type="entry name" value="P-loop_NTPase"/>
</dbReference>
<dbReference type="EMBL" id="ATFF01000002">
    <property type="protein sequence ID" value="EPF32305.1"/>
    <property type="molecule type" value="Genomic_DNA"/>
</dbReference>
<keyword evidence="7 9" id="KW-1133">Transmembrane helix</keyword>
<keyword evidence="5" id="KW-0547">Nucleotide-binding</keyword>
<evidence type="ECO:0000256" key="6">
    <source>
        <dbReference type="ARBA" id="ARBA00022840"/>
    </source>
</evidence>
<evidence type="ECO:0000256" key="9">
    <source>
        <dbReference type="SAM" id="Phobius"/>
    </source>
</evidence>
<evidence type="ECO:0000313" key="11">
    <source>
        <dbReference type="EMBL" id="EPF32305.1"/>
    </source>
</evidence>
<evidence type="ECO:0000259" key="10">
    <source>
        <dbReference type="PROSITE" id="PS50893"/>
    </source>
</evidence>
<feature type="transmembrane region" description="Helical" evidence="9">
    <location>
        <begin position="590"/>
        <end position="614"/>
    </location>
</feature>
<dbReference type="InterPro" id="IPR003439">
    <property type="entry name" value="ABC_transporter-like_ATP-bd"/>
</dbReference>
<dbReference type="Pfam" id="PF00005">
    <property type="entry name" value="ABC_tran"/>
    <property type="match status" value="2"/>
</dbReference>
<organism evidence="11 12">
    <name type="scientific">Treponema maltophilum ATCC 51939</name>
    <dbReference type="NCBI Taxonomy" id="1125699"/>
    <lineage>
        <taxon>Bacteria</taxon>
        <taxon>Pseudomonadati</taxon>
        <taxon>Spirochaetota</taxon>
        <taxon>Spirochaetia</taxon>
        <taxon>Spirochaetales</taxon>
        <taxon>Treponemataceae</taxon>
        <taxon>Treponema</taxon>
    </lineage>
</organism>
<evidence type="ECO:0000256" key="7">
    <source>
        <dbReference type="ARBA" id="ARBA00022989"/>
    </source>
</evidence>
<dbReference type="eggNOG" id="COG1129">
    <property type="taxonomic scope" value="Bacteria"/>
</dbReference>
<feature type="transmembrane region" description="Helical" evidence="9">
    <location>
        <begin position="536"/>
        <end position="553"/>
    </location>
</feature>
<keyword evidence="12" id="KW-1185">Reference proteome</keyword>
<dbReference type="PATRIC" id="fig|1125699.3.peg.304"/>
<dbReference type="AlphaFoldDB" id="S3K463"/>
<dbReference type="PANTHER" id="PTHR43553:SF24">
    <property type="entry name" value="ENERGY-COUPLING FACTOR TRANSPORTER ATP-BINDING PROTEIN ECFA1"/>
    <property type="match status" value="1"/>
</dbReference>
<evidence type="ECO:0000256" key="4">
    <source>
        <dbReference type="ARBA" id="ARBA00022692"/>
    </source>
</evidence>
<feature type="domain" description="ABC transporter" evidence="10">
    <location>
        <begin position="4"/>
        <end position="232"/>
    </location>
</feature>
<dbReference type="GO" id="GO:0005524">
    <property type="term" value="F:ATP binding"/>
    <property type="evidence" value="ECO:0007669"/>
    <property type="project" value="UniProtKB-KW"/>
</dbReference>
<sequence>MIQVRAEHVSFVYPDRGIRALDDVSFTVNRGEYVALLGANGSGKSTLARILAGFLPCTQGSASIEAGGETASCTGAGIVFQSPRDQIVAETVAADTAFGPENIGAVPGEVEKRCAECLSLTGLSAVRDAKTSSLSPGQKQKLALAGILALHPSVLILDEATSMIDPLSRQSILDFLDERHAAGSTIIHVTHDLDEALKAERVIVLDDGRAVFDGPTKSLQNGANAIIKKLFPPLVRRAERHAAHPAEKPKARDDCKSARIESADLPALSFSKVDFAYTKENPVFADFSFDFYKGKLTALVGASGSGKSTLFELASGLLKPETGTVYARGTPVLALQESESALFEEFAADDVAFGLRNDLQNNSADVQSLRDKVRCAMNLCALPFDLFADRKIYTLSGGERRKLALAGIAVLEREVYLFDEPTAGLDRPSCVQVLNMMADLAAQGKTVVFSTHRPEEAAFADVIADLDVLRAGTGKAGPGNADTVNTGVDATAGTNPLHKNALQPVPLADTALLDSLRRTSAGIYEKRASVLHRMTPLVKIALFLPFFITSLCVQNIRLLAAATLCALAYCALSRFSFAKLALIFLKFLPYLAVFALFQFLLFPTAPGEAVFFAWRHFSITPSKLDLATRTVLHVTAALPFLSGFMYSANRSELLDGLKKTLSPLDKIGIKTKYVSLTFALVFRFIPVLAEEASQIIKIQLIRGGLKKKRGVFRSLRALLPLFVPLIVQTLRRAEAFAETLEARRF</sequence>
<keyword evidence="8 9" id="KW-0472">Membrane</keyword>
<dbReference type="GO" id="GO:0043190">
    <property type="term" value="C:ATP-binding cassette (ABC) transporter complex"/>
    <property type="evidence" value="ECO:0007669"/>
    <property type="project" value="TreeGrafter"/>
</dbReference>
<feature type="domain" description="ABC transporter" evidence="10">
    <location>
        <begin position="268"/>
        <end position="496"/>
    </location>
</feature>